<dbReference type="Proteomes" id="UP000002058">
    <property type="component" value="Unassembled WGS sequence"/>
</dbReference>
<keyword evidence="2" id="KW-1185">Reference proteome</keyword>
<evidence type="ECO:0000313" key="2">
    <source>
        <dbReference type="Proteomes" id="UP000002058"/>
    </source>
</evidence>
<protein>
    <submittedName>
        <fullName evidence="1">Uncharacterized protein</fullName>
    </submittedName>
</protein>
<reference evidence="2" key="1">
    <citation type="journal article" date="2009" name="Genome Res.">
        <title>Comparative genomic analyses of the human fungal pathogens Coccidioides and their relatives.</title>
        <authorList>
            <person name="Sharpton T.J."/>
            <person name="Stajich J.E."/>
            <person name="Rounsley S.D."/>
            <person name="Gardner M.J."/>
            <person name="Wortman J.R."/>
            <person name="Jordar V.S."/>
            <person name="Maiti R."/>
            <person name="Kodira C.D."/>
            <person name="Neafsey D.E."/>
            <person name="Zeng Q."/>
            <person name="Hung C.-Y."/>
            <person name="McMahan C."/>
            <person name="Muszewska A."/>
            <person name="Grynberg M."/>
            <person name="Mandel M.A."/>
            <person name="Kellner E.M."/>
            <person name="Barker B.M."/>
            <person name="Galgiani J.N."/>
            <person name="Orbach M.J."/>
            <person name="Kirkland T.N."/>
            <person name="Cole G.T."/>
            <person name="Henn M.R."/>
            <person name="Birren B.W."/>
            <person name="Taylor J.W."/>
        </authorList>
    </citation>
    <scope>NUCLEOTIDE SEQUENCE [LARGE SCALE GENOMIC DNA]</scope>
    <source>
        <strain evidence="2">UAMH 1704</strain>
    </source>
</reference>
<gene>
    <name evidence="1" type="ORF">UREG_05136</name>
</gene>
<organism evidence="1 2">
    <name type="scientific">Uncinocarpus reesii (strain UAMH 1704)</name>
    <dbReference type="NCBI Taxonomy" id="336963"/>
    <lineage>
        <taxon>Eukaryota</taxon>
        <taxon>Fungi</taxon>
        <taxon>Dikarya</taxon>
        <taxon>Ascomycota</taxon>
        <taxon>Pezizomycotina</taxon>
        <taxon>Eurotiomycetes</taxon>
        <taxon>Eurotiomycetidae</taxon>
        <taxon>Onygenales</taxon>
        <taxon>Onygenaceae</taxon>
        <taxon>Uncinocarpus</taxon>
    </lineage>
</organism>
<name>C4JRP7_UNCRE</name>
<dbReference type="InParanoid" id="C4JRP7"/>
<sequence>MREVRGEFAADSGKKIRKLRSESFQIGFEQGDRFFRAAIVLGRIRTGRVVAKVKGDDGNKIS</sequence>
<dbReference type="RefSeq" id="XP_002584447.1">
    <property type="nucleotide sequence ID" value="XM_002584401.1"/>
</dbReference>
<dbReference type="VEuPathDB" id="FungiDB:UREG_05136"/>
<dbReference type="KEGG" id="ure:UREG_05136"/>
<dbReference type="EMBL" id="CH476617">
    <property type="protein sequence ID" value="EEP80294.1"/>
    <property type="molecule type" value="Genomic_DNA"/>
</dbReference>
<dbReference type="GeneID" id="8439257"/>
<proteinExistence type="predicted"/>
<accession>C4JRP7</accession>
<dbReference type="HOGENOM" id="CLU_2905850_0_0_1"/>
<evidence type="ECO:0000313" key="1">
    <source>
        <dbReference type="EMBL" id="EEP80294.1"/>
    </source>
</evidence>
<dbReference type="AlphaFoldDB" id="C4JRP7"/>